<dbReference type="GO" id="GO:0000395">
    <property type="term" value="P:mRNA 5'-splice site recognition"/>
    <property type="evidence" value="ECO:0007669"/>
    <property type="project" value="TreeGrafter"/>
</dbReference>
<feature type="compositionally biased region" description="Basic and acidic residues" evidence="7">
    <location>
        <begin position="752"/>
        <end position="775"/>
    </location>
</feature>
<feature type="region of interest" description="Disordered" evidence="7">
    <location>
        <begin position="311"/>
        <end position="335"/>
    </location>
</feature>
<evidence type="ECO:0000256" key="6">
    <source>
        <dbReference type="ARBA" id="ARBA00023187"/>
    </source>
</evidence>
<dbReference type="SMART" id="SM01141">
    <property type="entry name" value="DRY_EERY"/>
    <property type="match status" value="1"/>
</dbReference>
<evidence type="ECO:0000256" key="1">
    <source>
        <dbReference type="ARBA" id="ARBA00022664"/>
    </source>
</evidence>
<dbReference type="InterPro" id="IPR035967">
    <property type="entry name" value="SWAP/Surp_sf"/>
</dbReference>
<dbReference type="Gene3D" id="1.10.10.790">
    <property type="entry name" value="Surp module"/>
    <property type="match status" value="1"/>
</dbReference>
<feature type="compositionally biased region" description="Polar residues" evidence="7">
    <location>
        <begin position="889"/>
        <end position="899"/>
    </location>
</feature>
<dbReference type="GO" id="GO:0003723">
    <property type="term" value="F:RNA binding"/>
    <property type="evidence" value="ECO:0007669"/>
    <property type="project" value="UniProtKB-KW"/>
</dbReference>
<evidence type="ECO:0000256" key="2">
    <source>
        <dbReference type="ARBA" id="ARBA00022737"/>
    </source>
</evidence>
<evidence type="ECO:0000313" key="10">
    <source>
        <dbReference type="Proteomes" id="UP000242715"/>
    </source>
</evidence>
<feature type="compositionally biased region" description="Basic and acidic residues" evidence="7">
    <location>
        <begin position="462"/>
        <end position="472"/>
    </location>
</feature>
<evidence type="ECO:0000256" key="7">
    <source>
        <dbReference type="SAM" id="MobiDB-lite"/>
    </source>
</evidence>
<feature type="compositionally biased region" description="Basic residues" evidence="7">
    <location>
        <begin position="714"/>
        <end position="730"/>
    </location>
</feature>
<dbReference type="PROSITE" id="PS50128">
    <property type="entry name" value="SURP"/>
    <property type="match status" value="1"/>
</dbReference>
<feature type="compositionally biased region" description="Low complexity" evidence="7">
    <location>
        <begin position="523"/>
        <end position="536"/>
    </location>
</feature>
<keyword evidence="10" id="KW-1185">Reference proteome</keyword>
<feature type="compositionally biased region" description="Basic and acidic residues" evidence="7">
    <location>
        <begin position="649"/>
        <end position="683"/>
    </location>
</feature>
<keyword evidence="5" id="KW-0804">Transcription</keyword>
<keyword evidence="6" id="KW-0508">mRNA splicing</keyword>
<feature type="region of interest" description="Disordered" evidence="7">
    <location>
        <begin position="72"/>
        <end position="92"/>
    </location>
</feature>
<feature type="region of interest" description="Disordered" evidence="7">
    <location>
        <begin position="462"/>
        <end position="481"/>
    </location>
</feature>
<accession>A0A2Z6MIB1</accession>
<feature type="region of interest" description="Disordered" evidence="7">
    <location>
        <begin position="507"/>
        <end position="536"/>
    </location>
</feature>
<dbReference type="InterPro" id="IPR040397">
    <property type="entry name" value="SWAP"/>
</dbReference>
<dbReference type="FunFam" id="1.10.10.790:FF:000011">
    <property type="entry name" value="Splicing factor, suppressor of white-apricot"/>
    <property type="match status" value="1"/>
</dbReference>
<feature type="region of interest" description="Disordered" evidence="7">
    <location>
        <begin position="608"/>
        <end position="899"/>
    </location>
</feature>
<sequence length="916" mass="102418">MDLEVVGRHAMLFDDDGMAAFVNSPEALVDWNSLSIDRYDVRHLLSGPIPPRLKRRHHPPSSIEADLDHQRYLDLPSSPPHEQSQDDDSGAVNSSGYRAVAFSYENSSVSTETKDTDTESGFHPNFPVPESLLNNLPFTGTFFPFDFMRRGRAGGIRMVENVDSLPLEKKWAETYLHKALFLDLYDYSSIYMRFLVDHQELLKVDKVNVDSALDKNRNQGLDQTGGALSLLGSVYGYGEDEDGTTENTSDLEKNTHVGAVDAATTYASPGMEQAEASSDAAKKDRSISKNHILLKEKVAVIKRNQSISNVKTANSAKAKTGDTSDSGSNGANKLQTSVPSTAKIELPVVEPPSDIKIVIEKMVEFILKNGRQFEAVLTEQDRAHGRFPFLLPSNRYHTYYLKVLQNAEESKLPGKGYQAVGRAGDNITAVNKENDNHSFGSMGSDLPNDMDRKEKFKMIIGNLKKDDQDPTPKDSQSQTTVSIHAAAAAAILQAATRGIKRPNLEIYSKTSSGNGQGFGSDGGNLSSSGSLPSSQLQDFVPHRNLNAETSASVPVAKAIAEKVAIAAAGEADSSEAHMTKEQKLKAERLKRAKMFAAMIKSGVGAFKSEPPRALSLEPPGSGLSGSDAEIGNLVGKEREGSSVPFNAENSDKSHKSEEKLSDDNSERSHKSEEKLALDNNERQSKRKYRSRSSRHEEGEEEEEQEDEEEDKDIRGHKRSRKKHRSHRSSHRSRDRDADRDMDRNRRKHRRRDSSSKDKYSYRESKHDSSSDDEHQRLRHHRKYDSSSDEKHRSSRRRRGESKLSDQEHRHSRRHYSSSDDEHRHSRRHYSSSDDEHRHRSRKTKHKSRSHAEKDAELEEGEIVKSDKSQVSELGPASREASAELFKSTRVPSQSPEVTNVSDELRAKIRAMLMENL</sequence>
<dbReference type="InterPro" id="IPR000061">
    <property type="entry name" value="Surp"/>
</dbReference>
<gene>
    <name evidence="9" type="ORF">TSUD_257460</name>
</gene>
<dbReference type="Pfam" id="PF01805">
    <property type="entry name" value="Surp"/>
    <property type="match status" value="1"/>
</dbReference>
<dbReference type="SMART" id="SM00648">
    <property type="entry name" value="SWAP"/>
    <property type="match status" value="1"/>
</dbReference>
<organism evidence="9 10">
    <name type="scientific">Trifolium subterraneum</name>
    <name type="common">Subterranean clover</name>
    <dbReference type="NCBI Taxonomy" id="3900"/>
    <lineage>
        <taxon>Eukaryota</taxon>
        <taxon>Viridiplantae</taxon>
        <taxon>Streptophyta</taxon>
        <taxon>Embryophyta</taxon>
        <taxon>Tracheophyta</taxon>
        <taxon>Spermatophyta</taxon>
        <taxon>Magnoliopsida</taxon>
        <taxon>eudicotyledons</taxon>
        <taxon>Gunneridae</taxon>
        <taxon>Pentapetalae</taxon>
        <taxon>rosids</taxon>
        <taxon>fabids</taxon>
        <taxon>Fabales</taxon>
        <taxon>Fabaceae</taxon>
        <taxon>Papilionoideae</taxon>
        <taxon>50 kb inversion clade</taxon>
        <taxon>NPAAA clade</taxon>
        <taxon>Hologalegina</taxon>
        <taxon>IRL clade</taxon>
        <taxon>Trifolieae</taxon>
        <taxon>Trifolium</taxon>
    </lineage>
</organism>
<keyword evidence="2" id="KW-0677">Repeat</keyword>
<reference evidence="10" key="1">
    <citation type="journal article" date="2017" name="Front. Plant Sci.">
        <title>Climate Clever Clovers: New Paradigm to Reduce the Environmental Footprint of Ruminants by Breeding Low Methanogenic Forages Utilizing Haplotype Variation.</title>
        <authorList>
            <person name="Kaur P."/>
            <person name="Appels R."/>
            <person name="Bayer P.E."/>
            <person name="Keeble-Gagnere G."/>
            <person name="Wang J."/>
            <person name="Hirakawa H."/>
            <person name="Shirasawa K."/>
            <person name="Vercoe P."/>
            <person name="Stefanova K."/>
            <person name="Durmic Z."/>
            <person name="Nichols P."/>
            <person name="Revell C."/>
            <person name="Isobe S.N."/>
            <person name="Edwards D."/>
            <person name="Erskine W."/>
        </authorList>
    </citation>
    <scope>NUCLEOTIDE SEQUENCE [LARGE SCALE GENOMIC DNA]</scope>
    <source>
        <strain evidence="10">cv. Daliak</strain>
    </source>
</reference>
<dbReference type="AlphaFoldDB" id="A0A2Z6MIB1"/>
<dbReference type="PANTHER" id="PTHR13161">
    <property type="entry name" value="SPLICING FACTOR SUPPRESSOR OF WHITE APRICOT"/>
    <property type="match status" value="1"/>
</dbReference>
<keyword evidence="4" id="KW-0805">Transcription regulation</keyword>
<dbReference type="OrthoDB" id="5836667at2759"/>
<proteinExistence type="predicted"/>
<keyword evidence="3" id="KW-0694">RNA-binding</keyword>
<feature type="domain" description="SURP motif" evidence="8">
    <location>
        <begin position="358"/>
        <end position="400"/>
    </location>
</feature>
<evidence type="ECO:0000256" key="4">
    <source>
        <dbReference type="ARBA" id="ARBA00023015"/>
    </source>
</evidence>
<dbReference type="SUPFAM" id="SSF109905">
    <property type="entry name" value="Surp module (SWAP domain)"/>
    <property type="match status" value="1"/>
</dbReference>
<feature type="compositionally biased region" description="Acidic residues" evidence="7">
    <location>
        <begin position="698"/>
        <end position="710"/>
    </location>
</feature>
<dbReference type="InterPro" id="IPR019147">
    <property type="entry name" value="SWAP_N_domain"/>
</dbReference>
<feature type="compositionally biased region" description="Low complexity" evidence="7">
    <location>
        <begin position="614"/>
        <end position="626"/>
    </location>
</feature>
<protein>
    <recommendedName>
        <fullName evidence="8">SURP motif domain-containing protein</fullName>
    </recommendedName>
</protein>
<name>A0A2Z6MIB1_TRISU</name>
<evidence type="ECO:0000259" key="8">
    <source>
        <dbReference type="PROSITE" id="PS50128"/>
    </source>
</evidence>
<evidence type="ECO:0000256" key="5">
    <source>
        <dbReference type="ARBA" id="ARBA00023163"/>
    </source>
</evidence>
<dbReference type="PANTHER" id="PTHR13161:SF15">
    <property type="entry name" value="SPLICING FACTOR, SUPPRESSOR OF WHITE-APRICOT HOMOLOG"/>
    <property type="match status" value="1"/>
</dbReference>
<feature type="compositionally biased region" description="Basic and acidic residues" evidence="7">
    <location>
        <begin position="731"/>
        <end position="743"/>
    </location>
</feature>
<feature type="compositionally biased region" description="Basic residues" evidence="7">
    <location>
        <begin position="838"/>
        <end position="848"/>
    </location>
</feature>
<dbReference type="Proteomes" id="UP000242715">
    <property type="component" value="Unassembled WGS sequence"/>
</dbReference>
<evidence type="ECO:0000256" key="3">
    <source>
        <dbReference type="ARBA" id="ARBA00022884"/>
    </source>
</evidence>
<keyword evidence="1" id="KW-0507">mRNA processing</keyword>
<evidence type="ECO:0000313" key="9">
    <source>
        <dbReference type="EMBL" id="GAU25052.1"/>
    </source>
</evidence>
<dbReference type="Pfam" id="PF09750">
    <property type="entry name" value="DRY_EERY"/>
    <property type="match status" value="1"/>
</dbReference>
<dbReference type="EMBL" id="DF973302">
    <property type="protein sequence ID" value="GAU25052.1"/>
    <property type="molecule type" value="Genomic_DNA"/>
</dbReference>